<dbReference type="InterPro" id="IPR014710">
    <property type="entry name" value="RmlC-like_jellyroll"/>
</dbReference>
<dbReference type="SUPFAM" id="SSF51182">
    <property type="entry name" value="RmlC-like cupins"/>
    <property type="match status" value="1"/>
</dbReference>
<dbReference type="InterPro" id="IPR011051">
    <property type="entry name" value="RmlC_Cupin_sf"/>
</dbReference>
<dbReference type="AlphaFoldDB" id="A0A161KBI2"/>
<evidence type="ECO:0000313" key="3">
    <source>
        <dbReference type="Proteomes" id="UP000215027"/>
    </source>
</evidence>
<dbReference type="InterPro" id="IPR013096">
    <property type="entry name" value="Cupin_2"/>
</dbReference>
<reference evidence="2" key="1">
    <citation type="submission" date="2016-01" db="EMBL/GenBank/DDBJ databases">
        <authorList>
            <person name="Mcilroy J.S."/>
            <person name="Karst M S."/>
            <person name="Albertsen M."/>
        </authorList>
    </citation>
    <scope>NUCLEOTIDE SEQUENCE</scope>
    <source>
        <strain evidence="2">Cfx-K</strain>
    </source>
</reference>
<dbReference type="InterPro" id="IPR053146">
    <property type="entry name" value="QDO-like"/>
</dbReference>
<dbReference type="PANTHER" id="PTHR36440">
    <property type="entry name" value="PUTATIVE (AFU_ORTHOLOGUE AFUA_8G07350)-RELATED"/>
    <property type="match status" value="1"/>
</dbReference>
<dbReference type="EMBL" id="LN890656">
    <property type="protein sequence ID" value="CUS06333.1"/>
    <property type="molecule type" value="Genomic_DNA"/>
</dbReference>
<name>A0A161KBI2_9CHLR</name>
<gene>
    <name evidence="2" type="ORF">CFX0092_B0799</name>
</gene>
<proteinExistence type="predicted"/>
<keyword evidence="3" id="KW-1185">Reference proteome</keyword>
<evidence type="ECO:0000259" key="1">
    <source>
        <dbReference type="Pfam" id="PF07883"/>
    </source>
</evidence>
<protein>
    <submittedName>
        <fullName evidence="2">Cupin</fullName>
    </submittedName>
</protein>
<dbReference type="RefSeq" id="WP_095045615.1">
    <property type="nucleotide sequence ID" value="NZ_LN890656.1"/>
</dbReference>
<sequence length="115" mass="12118">MVKIIKSAELELRPGGTVRFEGEAHGSGASFFHVRDIAGTGAARHVHPYPETWLVLAGRVRFTVGGQDSEAGPGDIVVAPAAVPHQFVSLGPAVLEMVCIHPSPRIVQEDLASGE</sequence>
<organism evidence="2 3">
    <name type="scientific">Candidatus Promineifilum breve</name>
    <dbReference type="NCBI Taxonomy" id="1806508"/>
    <lineage>
        <taxon>Bacteria</taxon>
        <taxon>Bacillati</taxon>
        <taxon>Chloroflexota</taxon>
        <taxon>Ardenticatenia</taxon>
        <taxon>Candidatus Promineifilales</taxon>
        <taxon>Candidatus Promineifilaceae</taxon>
        <taxon>Candidatus Promineifilum</taxon>
    </lineage>
</organism>
<dbReference type="Proteomes" id="UP000215027">
    <property type="component" value="Chromosome II"/>
</dbReference>
<dbReference type="PANTHER" id="PTHR36440:SF1">
    <property type="entry name" value="PUTATIVE (AFU_ORTHOLOGUE AFUA_8G07350)-RELATED"/>
    <property type="match status" value="1"/>
</dbReference>
<dbReference type="Pfam" id="PF07883">
    <property type="entry name" value="Cupin_2"/>
    <property type="match status" value="1"/>
</dbReference>
<dbReference type="KEGG" id="pbf:CFX0092_B0799"/>
<dbReference type="OrthoDB" id="122936at2"/>
<dbReference type="Gene3D" id="2.60.120.10">
    <property type="entry name" value="Jelly Rolls"/>
    <property type="match status" value="1"/>
</dbReference>
<accession>A0A161KBI2</accession>
<evidence type="ECO:0000313" key="2">
    <source>
        <dbReference type="EMBL" id="CUS06333.1"/>
    </source>
</evidence>
<feature type="domain" description="Cupin type-2" evidence="1">
    <location>
        <begin position="38"/>
        <end position="100"/>
    </location>
</feature>